<comment type="caution">
    <text evidence="2">The sequence shown here is derived from an EMBL/GenBank/DDBJ whole genome shotgun (WGS) entry which is preliminary data.</text>
</comment>
<dbReference type="AlphaFoldDB" id="X1E3B2"/>
<organism evidence="2">
    <name type="scientific">marine sediment metagenome</name>
    <dbReference type="NCBI Taxonomy" id="412755"/>
    <lineage>
        <taxon>unclassified sequences</taxon>
        <taxon>metagenomes</taxon>
        <taxon>ecological metagenomes</taxon>
    </lineage>
</organism>
<evidence type="ECO:0000259" key="1">
    <source>
        <dbReference type="Pfam" id="PF13946"/>
    </source>
</evidence>
<gene>
    <name evidence="2" type="ORF">S01H4_41963</name>
</gene>
<reference evidence="2" key="1">
    <citation type="journal article" date="2014" name="Front. Microbiol.">
        <title>High frequency of phylogenetically diverse reductive dehalogenase-homologous genes in deep subseafloor sedimentary metagenomes.</title>
        <authorList>
            <person name="Kawai M."/>
            <person name="Futagami T."/>
            <person name="Toyoda A."/>
            <person name="Takaki Y."/>
            <person name="Nishi S."/>
            <person name="Hori S."/>
            <person name="Arai W."/>
            <person name="Tsubouchi T."/>
            <person name="Morono Y."/>
            <person name="Uchiyama I."/>
            <person name="Ito T."/>
            <person name="Fujiyama A."/>
            <person name="Inagaki F."/>
            <person name="Takami H."/>
        </authorList>
    </citation>
    <scope>NUCLEOTIDE SEQUENCE</scope>
    <source>
        <strain evidence="2">Expedition CK06-06</strain>
    </source>
</reference>
<dbReference type="InterPro" id="IPR025282">
    <property type="entry name" value="DUF4214"/>
</dbReference>
<feature type="non-terminal residue" evidence="2">
    <location>
        <position position="1"/>
    </location>
</feature>
<name>X1E3B2_9ZZZZ</name>
<evidence type="ECO:0000313" key="2">
    <source>
        <dbReference type="EMBL" id="GAH03148.1"/>
    </source>
</evidence>
<sequence length="135" mass="16053">NNIINKSNFMERSLSDEDFLMKLYKGLLNRDWDGSWADRLETDLNRYDLLYIIINSEEFKKLSENYYESISIKENDLDVIRRDVGEKYGGQFTLSGFSFEFDSTRFKNGKYSLYIYAHSPDFGWSYEVIDINIDN</sequence>
<accession>X1E3B2</accession>
<protein>
    <recommendedName>
        <fullName evidence="1">DUF4214 domain-containing protein</fullName>
    </recommendedName>
</protein>
<dbReference type="EMBL" id="BART01022995">
    <property type="protein sequence ID" value="GAH03148.1"/>
    <property type="molecule type" value="Genomic_DNA"/>
</dbReference>
<proteinExistence type="predicted"/>
<dbReference type="Pfam" id="PF13946">
    <property type="entry name" value="DUF4214"/>
    <property type="match status" value="1"/>
</dbReference>
<feature type="domain" description="DUF4214" evidence="1">
    <location>
        <begin position="3"/>
        <end position="62"/>
    </location>
</feature>